<sequence>MVVAAVAITITETEVVFSVFHMLVTIQKEQHSECIIGATSVEDYPARVIMDTDCTGPFMLASYLSKAVWILHCDDPMALHQLNIPVGSAGNIIP</sequence>
<evidence type="ECO:0000313" key="2">
    <source>
        <dbReference type="Proteomes" id="UP000327013"/>
    </source>
</evidence>
<protein>
    <submittedName>
        <fullName evidence="1">Uncharacterized protein</fullName>
    </submittedName>
</protein>
<dbReference type="Proteomes" id="UP000327013">
    <property type="component" value="Chromosome 1"/>
</dbReference>
<organism evidence="1 2">
    <name type="scientific">Carpinus fangiana</name>
    <dbReference type="NCBI Taxonomy" id="176857"/>
    <lineage>
        <taxon>Eukaryota</taxon>
        <taxon>Viridiplantae</taxon>
        <taxon>Streptophyta</taxon>
        <taxon>Embryophyta</taxon>
        <taxon>Tracheophyta</taxon>
        <taxon>Spermatophyta</taxon>
        <taxon>Magnoliopsida</taxon>
        <taxon>eudicotyledons</taxon>
        <taxon>Gunneridae</taxon>
        <taxon>Pentapetalae</taxon>
        <taxon>rosids</taxon>
        <taxon>fabids</taxon>
        <taxon>Fagales</taxon>
        <taxon>Betulaceae</taxon>
        <taxon>Carpinus</taxon>
    </lineage>
</organism>
<proteinExistence type="predicted"/>
<evidence type="ECO:0000313" key="1">
    <source>
        <dbReference type="EMBL" id="KAE7999539.1"/>
    </source>
</evidence>
<dbReference type="AlphaFoldDB" id="A0A5N6QLJ3"/>
<accession>A0A5N6QLJ3</accession>
<gene>
    <name evidence="1" type="ORF">FH972_003956</name>
</gene>
<keyword evidence="2" id="KW-1185">Reference proteome</keyword>
<name>A0A5N6QLJ3_9ROSI</name>
<dbReference type="EMBL" id="CM017321">
    <property type="protein sequence ID" value="KAE7999539.1"/>
    <property type="molecule type" value="Genomic_DNA"/>
</dbReference>
<reference evidence="1 2" key="1">
    <citation type="submission" date="2019-06" db="EMBL/GenBank/DDBJ databases">
        <title>A chromosomal-level reference genome of Carpinus fangiana (Coryloideae, Betulaceae).</title>
        <authorList>
            <person name="Yang X."/>
            <person name="Wang Z."/>
            <person name="Zhang L."/>
            <person name="Hao G."/>
            <person name="Liu J."/>
            <person name="Yang Y."/>
        </authorList>
    </citation>
    <scope>NUCLEOTIDE SEQUENCE [LARGE SCALE GENOMIC DNA]</scope>
    <source>
        <strain evidence="1">Cfa_2016G</strain>
        <tissue evidence="1">Leaf</tissue>
    </source>
</reference>